<name>A0AAW9IL21_CLOPF</name>
<evidence type="ECO:0000313" key="2">
    <source>
        <dbReference type="Proteomes" id="UP001292368"/>
    </source>
</evidence>
<sequence>TKDDTNTFIISFDGSSNLLQNGDFNKEVSNEIIDSIPQSYNTGDINDTLSFIKAIGQGIEEEYEVIAFTDKELSLGDINGMVVSLANSGINASVDNVSHKFLEDKVRVIATITNRGTGVYEGDFSLYDGEDLAAVESLQLQ</sequence>
<feature type="non-terminal residue" evidence="1">
    <location>
        <position position="1"/>
    </location>
</feature>
<comment type="caution">
    <text evidence="1">The sequence shown here is derived from an EMBL/GenBank/DDBJ whole genome shotgun (WGS) entry which is preliminary data.</text>
</comment>
<protein>
    <submittedName>
        <fullName evidence="1">Aerotolerance regulator</fullName>
    </submittedName>
</protein>
<proteinExistence type="predicted"/>
<feature type="non-terminal residue" evidence="1">
    <location>
        <position position="141"/>
    </location>
</feature>
<dbReference type="EMBL" id="WNVM01000586">
    <property type="protein sequence ID" value="MDZ5010623.1"/>
    <property type="molecule type" value="Genomic_DNA"/>
</dbReference>
<evidence type="ECO:0000313" key="1">
    <source>
        <dbReference type="EMBL" id="MDZ5010623.1"/>
    </source>
</evidence>
<accession>A0AAW9IL21</accession>
<dbReference type="Proteomes" id="UP001292368">
    <property type="component" value="Unassembled WGS sequence"/>
</dbReference>
<dbReference type="AlphaFoldDB" id="A0AAW9IL21"/>
<reference evidence="1" key="1">
    <citation type="submission" date="2019-11" db="EMBL/GenBank/DDBJ databases">
        <title>Characterization of Clostridium perfringens isolates from swine manure treated agricultural soils.</title>
        <authorList>
            <person name="Wushke S.T."/>
        </authorList>
    </citation>
    <scope>NUCLEOTIDE SEQUENCE</scope>
    <source>
        <strain evidence="1">V2</strain>
    </source>
</reference>
<organism evidence="1 2">
    <name type="scientific">Clostridium perfringens</name>
    <dbReference type="NCBI Taxonomy" id="1502"/>
    <lineage>
        <taxon>Bacteria</taxon>
        <taxon>Bacillati</taxon>
        <taxon>Bacillota</taxon>
        <taxon>Clostridia</taxon>
        <taxon>Eubacteriales</taxon>
        <taxon>Clostridiaceae</taxon>
        <taxon>Clostridium</taxon>
    </lineage>
</organism>
<gene>
    <name evidence="1" type="ORF">GNF77_17330</name>
</gene>